<protein>
    <submittedName>
        <fullName evidence="3">Uncharacterized protein</fullName>
    </submittedName>
</protein>
<comment type="caution">
    <text evidence="3">The sequence shown here is derived from an EMBL/GenBank/DDBJ whole genome shotgun (WGS) entry which is preliminary data.</text>
</comment>
<gene>
    <name evidence="3" type="ORF">BST26_20985</name>
</gene>
<reference evidence="3 4" key="1">
    <citation type="submission" date="2016-12" db="EMBL/GenBank/DDBJ databases">
        <title>The new phylogeny of genus Mycobacterium.</title>
        <authorList>
            <person name="Tortoli E."/>
            <person name="Trovato A."/>
            <person name="Cirillo D.M."/>
        </authorList>
    </citation>
    <scope>NUCLEOTIDE SEQUENCE [LARGE SCALE GENOMIC DNA]</scope>
    <source>
        <strain evidence="3 4">DSM 45130</strain>
    </source>
</reference>
<feature type="region of interest" description="Disordered" evidence="1">
    <location>
        <begin position="34"/>
        <end position="84"/>
    </location>
</feature>
<feature type="signal peptide" evidence="2">
    <location>
        <begin position="1"/>
        <end position="25"/>
    </location>
</feature>
<dbReference type="Proteomes" id="UP000192801">
    <property type="component" value="Unassembled WGS sequence"/>
</dbReference>
<accession>A0A1X0CQF2</accession>
<dbReference type="STRING" id="444597.BST26_20985"/>
<dbReference type="EMBL" id="MVHS01000094">
    <property type="protein sequence ID" value="ORA62313.1"/>
    <property type="molecule type" value="Genomic_DNA"/>
</dbReference>
<feature type="chain" id="PRO_5044257258" evidence="2">
    <location>
        <begin position="26"/>
        <end position="223"/>
    </location>
</feature>
<keyword evidence="2" id="KW-0732">Signal</keyword>
<organism evidence="3 4">
    <name type="scientific">Mycolicibacterium insubricum</name>
    <dbReference type="NCBI Taxonomy" id="444597"/>
    <lineage>
        <taxon>Bacteria</taxon>
        <taxon>Bacillati</taxon>
        <taxon>Actinomycetota</taxon>
        <taxon>Actinomycetes</taxon>
        <taxon>Mycobacteriales</taxon>
        <taxon>Mycobacteriaceae</taxon>
        <taxon>Mycolicibacterium</taxon>
    </lineage>
</organism>
<evidence type="ECO:0000256" key="2">
    <source>
        <dbReference type="SAM" id="SignalP"/>
    </source>
</evidence>
<evidence type="ECO:0000256" key="1">
    <source>
        <dbReference type="SAM" id="MobiDB-lite"/>
    </source>
</evidence>
<feature type="compositionally biased region" description="Low complexity" evidence="1">
    <location>
        <begin position="36"/>
        <end position="67"/>
    </location>
</feature>
<evidence type="ECO:0000313" key="3">
    <source>
        <dbReference type="EMBL" id="ORA62313.1"/>
    </source>
</evidence>
<dbReference type="RefSeq" id="WP_234806045.1">
    <property type="nucleotide sequence ID" value="NZ_AP022618.1"/>
</dbReference>
<feature type="compositionally biased region" description="Low complexity" evidence="1">
    <location>
        <begin position="75"/>
        <end position="84"/>
    </location>
</feature>
<sequence>MMRPRRALAALLATGFALASAPVTVADVEPAVPAESATGQPGAAPPAATEPVAATPVAASAPAESTPAPGPAAPPADAAPALDPAAAPAADAAADSGAVPAVTACKMFSVALNYAAQNYEDFAYNTAGDGNSVDYRDPTVVSSNQTGRTALRQAAGSAMEASNTPGLDPSISSPMRSWSLRATKLVLLMGLHGGGNSLNTTATNMNSDAQDVQWACAAAGTHA</sequence>
<keyword evidence="4" id="KW-1185">Reference proteome</keyword>
<proteinExistence type="predicted"/>
<dbReference type="AlphaFoldDB" id="A0A1X0CQF2"/>
<evidence type="ECO:0000313" key="4">
    <source>
        <dbReference type="Proteomes" id="UP000192801"/>
    </source>
</evidence>
<name>A0A1X0CQF2_9MYCO</name>